<name>A0A8J8NBW0_HALGN</name>
<proteinExistence type="predicted"/>
<dbReference type="EMBL" id="RRYP01024713">
    <property type="protein sequence ID" value="TNV72042.1"/>
    <property type="molecule type" value="Genomic_DNA"/>
</dbReference>
<sequence length="176" mass="19898">MLSSTTLNKSTPTVIPDGVLVLEKDNLRFFAAHFVAKLDPINPGKVLRETLHGHNYKEAAKRVCDTFHSKMLIPMRSPALEVRDCFPDPDHVVMRVVGTRETFQFPKRDALLLDLEYTSIEDLASLISSLIYQELQREAVTANIKTIRVSLQEYQGLKCWRCLELGLQKDGSAAKL</sequence>
<dbReference type="Gene3D" id="3.30.479.10">
    <property type="entry name" value="6-pyruvoyl tetrahydropterin synthase/QueD"/>
    <property type="match status" value="1"/>
</dbReference>
<comment type="caution">
    <text evidence="1">The sequence shown here is derived from an EMBL/GenBank/DDBJ whole genome shotgun (WGS) entry which is preliminary data.</text>
</comment>
<dbReference type="InterPro" id="IPR038418">
    <property type="entry name" value="6-PTP_synth/QueD_sf"/>
</dbReference>
<dbReference type="AlphaFoldDB" id="A0A8J8NBW0"/>
<gene>
    <name evidence="1" type="ORF">FGO68_gene13865</name>
</gene>
<evidence type="ECO:0000313" key="1">
    <source>
        <dbReference type="EMBL" id="TNV72042.1"/>
    </source>
</evidence>
<reference evidence="1" key="1">
    <citation type="submission" date="2019-06" db="EMBL/GenBank/DDBJ databases">
        <authorList>
            <person name="Zheng W."/>
        </authorList>
    </citation>
    <scope>NUCLEOTIDE SEQUENCE</scope>
    <source>
        <strain evidence="1">QDHG01</strain>
    </source>
</reference>
<dbReference type="OrthoDB" id="14045at2759"/>
<organism evidence="1 2">
    <name type="scientific">Halteria grandinella</name>
    <dbReference type="NCBI Taxonomy" id="5974"/>
    <lineage>
        <taxon>Eukaryota</taxon>
        <taxon>Sar</taxon>
        <taxon>Alveolata</taxon>
        <taxon>Ciliophora</taxon>
        <taxon>Intramacronucleata</taxon>
        <taxon>Spirotrichea</taxon>
        <taxon>Stichotrichia</taxon>
        <taxon>Sporadotrichida</taxon>
        <taxon>Halteriidae</taxon>
        <taxon>Halteria</taxon>
    </lineage>
</organism>
<keyword evidence="2" id="KW-1185">Reference proteome</keyword>
<evidence type="ECO:0000313" key="2">
    <source>
        <dbReference type="Proteomes" id="UP000785679"/>
    </source>
</evidence>
<accession>A0A8J8NBW0</accession>
<dbReference type="SUPFAM" id="SSF55620">
    <property type="entry name" value="Tetrahydrobiopterin biosynthesis enzymes-like"/>
    <property type="match status" value="1"/>
</dbReference>
<protein>
    <submittedName>
        <fullName evidence="1">Uncharacterized protein</fullName>
    </submittedName>
</protein>
<dbReference type="Proteomes" id="UP000785679">
    <property type="component" value="Unassembled WGS sequence"/>
</dbReference>